<feature type="region of interest" description="Disordered" evidence="2">
    <location>
        <begin position="220"/>
        <end position="255"/>
    </location>
</feature>
<comment type="similarity">
    <text evidence="1">Belongs to the IST1 family.</text>
</comment>
<feature type="non-terminal residue" evidence="3">
    <location>
        <position position="298"/>
    </location>
</feature>
<dbReference type="InterPro" id="IPR042277">
    <property type="entry name" value="IST1-like"/>
</dbReference>
<dbReference type="EMBL" id="JANBQF010000887">
    <property type="protein sequence ID" value="KAJ1998692.1"/>
    <property type="molecule type" value="Genomic_DNA"/>
</dbReference>
<name>A0A9W8BED6_9FUNG</name>
<dbReference type="Gene3D" id="1.20.1260.60">
    <property type="entry name" value="Vacuolar protein sorting-associated protein Ist1"/>
    <property type="match status" value="1"/>
</dbReference>
<feature type="region of interest" description="Disordered" evidence="2">
    <location>
        <begin position="178"/>
        <end position="198"/>
    </location>
</feature>
<gene>
    <name evidence="3" type="primary">IST1</name>
    <name evidence="3" type="ORF">H4R26_005364</name>
</gene>
<dbReference type="InterPro" id="IPR005061">
    <property type="entry name" value="Ist1"/>
</dbReference>
<reference evidence="3" key="1">
    <citation type="submission" date="2022-07" db="EMBL/GenBank/DDBJ databases">
        <title>Phylogenomic reconstructions and comparative analyses of Kickxellomycotina fungi.</title>
        <authorList>
            <person name="Reynolds N.K."/>
            <person name="Stajich J.E."/>
            <person name="Barry K."/>
            <person name="Grigoriev I.V."/>
            <person name="Crous P."/>
            <person name="Smith M.E."/>
        </authorList>
    </citation>
    <scope>NUCLEOTIDE SEQUENCE</scope>
    <source>
        <strain evidence="3">IMI 214461</strain>
    </source>
</reference>
<proteinExistence type="inferred from homology"/>
<dbReference type="Pfam" id="PF03398">
    <property type="entry name" value="Ist1"/>
    <property type="match status" value="1"/>
</dbReference>
<evidence type="ECO:0000313" key="4">
    <source>
        <dbReference type="Proteomes" id="UP001150907"/>
    </source>
</evidence>
<sequence length="298" mass="32160">MPFTVAKFKVELKLAINRLKLMQAKKSSLNLKARREIAPLLENGKIESATIRVEGIIREDYTVEALEMVELFCEMLSARVGLVDQSRTIDPGVCEAVHSVIYASTRVDIRELAMIREMLTSKYGKELVREAVDNSTGMVSAKLVRKLSVSTPPDNLVQLYLAEIASFYNVKWRPPGYKGEGDGTTDDNDSNDDAPSGGIRELVAFPATLAATTAIDAASVETPAEPESPMGELASVSKDGESEPDRLNEEEAFPTVPLAKSTAAISALPVDCVEEVLESGKQSTAPLTPKPIPVAVAP</sequence>
<keyword evidence="4" id="KW-1185">Reference proteome</keyword>
<organism evidence="3 4">
    <name type="scientific">Coemansia thaxteri</name>
    <dbReference type="NCBI Taxonomy" id="2663907"/>
    <lineage>
        <taxon>Eukaryota</taxon>
        <taxon>Fungi</taxon>
        <taxon>Fungi incertae sedis</taxon>
        <taxon>Zoopagomycota</taxon>
        <taxon>Kickxellomycotina</taxon>
        <taxon>Kickxellomycetes</taxon>
        <taxon>Kickxellales</taxon>
        <taxon>Kickxellaceae</taxon>
        <taxon>Coemansia</taxon>
    </lineage>
</organism>
<dbReference type="FunFam" id="1.20.1260.60:FF:000002">
    <property type="entry name" value="Vacuolar protein sorting-associated protein IST1"/>
    <property type="match status" value="1"/>
</dbReference>
<feature type="region of interest" description="Disordered" evidence="2">
    <location>
        <begin position="279"/>
        <end position="298"/>
    </location>
</feature>
<protein>
    <submittedName>
        <fullName evidence="3">Vacuolar protein sorting-associated protein ist1</fullName>
    </submittedName>
</protein>
<evidence type="ECO:0000313" key="3">
    <source>
        <dbReference type="EMBL" id="KAJ1998692.1"/>
    </source>
</evidence>
<evidence type="ECO:0000256" key="1">
    <source>
        <dbReference type="ARBA" id="ARBA00005536"/>
    </source>
</evidence>
<comment type="caution">
    <text evidence="3">The sequence shown here is derived from an EMBL/GenBank/DDBJ whole genome shotgun (WGS) entry which is preliminary data.</text>
</comment>
<feature type="compositionally biased region" description="Acidic residues" evidence="2">
    <location>
        <begin position="183"/>
        <end position="192"/>
    </location>
</feature>
<dbReference type="OrthoDB" id="29853at2759"/>
<dbReference type="Proteomes" id="UP001150907">
    <property type="component" value="Unassembled WGS sequence"/>
</dbReference>
<evidence type="ECO:0000256" key="2">
    <source>
        <dbReference type="SAM" id="MobiDB-lite"/>
    </source>
</evidence>
<dbReference type="PANTHER" id="PTHR12161:SF5">
    <property type="entry name" value="IST1 HOMOLOG"/>
    <property type="match status" value="1"/>
</dbReference>
<dbReference type="AlphaFoldDB" id="A0A9W8BED6"/>
<accession>A0A9W8BED6</accession>
<dbReference type="PANTHER" id="PTHR12161">
    <property type="entry name" value="IST1 FAMILY MEMBER"/>
    <property type="match status" value="1"/>
</dbReference>
<dbReference type="GO" id="GO:0015031">
    <property type="term" value="P:protein transport"/>
    <property type="evidence" value="ECO:0007669"/>
    <property type="project" value="InterPro"/>
</dbReference>
<feature type="compositionally biased region" description="Basic and acidic residues" evidence="2">
    <location>
        <begin position="238"/>
        <end position="249"/>
    </location>
</feature>